<feature type="region of interest" description="Disordered" evidence="1">
    <location>
        <begin position="174"/>
        <end position="195"/>
    </location>
</feature>
<keyword evidence="3" id="KW-1185">Reference proteome</keyword>
<feature type="region of interest" description="Disordered" evidence="1">
    <location>
        <begin position="408"/>
        <end position="427"/>
    </location>
</feature>
<accession>A0ABR3F2M7</accession>
<name>A0ABR3F2M7_9AGAR</name>
<feature type="compositionally biased region" description="Low complexity" evidence="1">
    <location>
        <begin position="408"/>
        <end position="421"/>
    </location>
</feature>
<feature type="region of interest" description="Disordered" evidence="1">
    <location>
        <begin position="61"/>
        <end position="83"/>
    </location>
</feature>
<feature type="compositionally biased region" description="Low complexity" evidence="1">
    <location>
        <begin position="495"/>
        <end position="528"/>
    </location>
</feature>
<feature type="compositionally biased region" description="Basic and acidic residues" evidence="1">
    <location>
        <begin position="361"/>
        <end position="373"/>
    </location>
</feature>
<protein>
    <submittedName>
        <fullName evidence="2">SERTA domain-containing protein 3</fullName>
    </submittedName>
</protein>
<dbReference type="EMBL" id="JBAHYK010001107">
    <property type="protein sequence ID" value="KAL0569483.1"/>
    <property type="molecule type" value="Genomic_DNA"/>
</dbReference>
<feature type="region of interest" description="Disordered" evidence="1">
    <location>
        <begin position="347"/>
        <end position="373"/>
    </location>
</feature>
<evidence type="ECO:0000313" key="2">
    <source>
        <dbReference type="EMBL" id="KAL0569483.1"/>
    </source>
</evidence>
<gene>
    <name evidence="2" type="primary">RBT1_26</name>
    <name evidence="2" type="ORF">V5O48_012480</name>
</gene>
<comment type="caution">
    <text evidence="2">The sequence shown here is derived from an EMBL/GenBank/DDBJ whole genome shotgun (WGS) entry which is preliminary data.</text>
</comment>
<organism evidence="2 3">
    <name type="scientific">Marasmius crinis-equi</name>
    <dbReference type="NCBI Taxonomy" id="585013"/>
    <lineage>
        <taxon>Eukaryota</taxon>
        <taxon>Fungi</taxon>
        <taxon>Dikarya</taxon>
        <taxon>Basidiomycota</taxon>
        <taxon>Agaricomycotina</taxon>
        <taxon>Agaricomycetes</taxon>
        <taxon>Agaricomycetidae</taxon>
        <taxon>Agaricales</taxon>
        <taxon>Marasmiineae</taxon>
        <taxon>Marasmiaceae</taxon>
        <taxon>Marasmius</taxon>
    </lineage>
</organism>
<feature type="compositionally biased region" description="Basic residues" evidence="1">
    <location>
        <begin position="600"/>
        <end position="615"/>
    </location>
</feature>
<evidence type="ECO:0000313" key="3">
    <source>
        <dbReference type="Proteomes" id="UP001465976"/>
    </source>
</evidence>
<feature type="compositionally biased region" description="Pro residues" evidence="1">
    <location>
        <begin position="458"/>
        <end position="481"/>
    </location>
</feature>
<feature type="region of interest" description="Disordered" evidence="1">
    <location>
        <begin position="451"/>
        <end position="620"/>
    </location>
</feature>
<sequence>MPAKPVFTGQRAEFLDSQKPGYAEAVKAGTGRDFVANVVRMFFNRWPPEMPLDVERPAEELKNVDDSVSQPDVRAPNPDGLSPAEYMRQLDTFNDRNTMIVLRRGQIERRLKRNKENANVEPNQKSQDPYKILLAKLNGTFLQTKPHKIAAASLWAKENPEIVEKSLAEKKDSLVAQRKEKEGKDKGKEQEKEKSVNKEIPKLWKEVVTQAYNLLSDEEKLELNSRAKEIFDAKTKTWEAQATAPPPTDPRSRQHAIDNLSKFVKPILDGIAAHTGWNVTMVAGGPEPRDSGRINVMSVHSGTTSGDVDLTWGQADTGLWRNTLFPAFASFCMKCYSKEECRARALINNPDEENEQQDGGNTREGEGTGKDDASGVVITFTADGYDNHSQGVTSSNANVASGSGARIAAAQASNKPSAAPSLSQQTLVPNTEKRPLAAAASASTDNSFLAFNDEDIPTRPPPSESIPPSLPNSPTMSPLPSPRAATPVTDRFKFSVGSSSGGSNLPPTSSHAPSRASSRASSCTSSPMADDDIYEGPPPPGYHHDNVSALTQQRTSQPQIVRRGGGKTATRSRKTSAAGDPDAKSSKKRPMNEAEEPAASRKKPRTQPKVSKKGKGAAALPSSALMDLSAPAGSPSYMVKIVELAKDVRGLEDWRELIETWFAFEEANEHGGGEKGRLSTAGRPEWVAGWIGRARSATYRPESDAVKVIDDLRKWWMGCQPDWREFDSDNLPIPSLYPRDGARKLKDWKVLLVAGPNGLSSVVACLGYAALRLPMLPRATGRAKLTFERYNGFLALLVQDLIFVLRRLSQD</sequence>
<feature type="compositionally biased region" description="Polar residues" evidence="1">
    <location>
        <begin position="548"/>
        <end position="559"/>
    </location>
</feature>
<evidence type="ECO:0000256" key="1">
    <source>
        <dbReference type="SAM" id="MobiDB-lite"/>
    </source>
</evidence>
<reference evidence="2 3" key="1">
    <citation type="submission" date="2024-02" db="EMBL/GenBank/DDBJ databases">
        <title>A draft genome for the cacao thread blight pathogen Marasmius crinis-equi.</title>
        <authorList>
            <person name="Cohen S.P."/>
            <person name="Baruah I.K."/>
            <person name="Amoako-Attah I."/>
            <person name="Bukari Y."/>
            <person name="Meinhardt L.W."/>
            <person name="Bailey B.A."/>
        </authorList>
    </citation>
    <scope>NUCLEOTIDE SEQUENCE [LARGE SCALE GENOMIC DNA]</scope>
    <source>
        <strain evidence="2 3">GH-76</strain>
    </source>
</reference>
<proteinExistence type="predicted"/>
<dbReference type="Proteomes" id="UP001465976">
    <property type="component" value="Unassembled WGS sequence"/>
</dbReference>